<sequence>MVFQAPRASSPRQPRPKSPPPLPPMPHAVRSKGKPVYNSDTRDVWPGFLKLQALNERLQPSIAKDASSVNYTSKLMDENKQVVAICSLASAIRVLLDKMQTPPARSALQVPVAISPVQESLQKSSK</sequence>
<reference evidence="1" key="1">
    <citation type="submission" date="2020-05" db="EMBL/GenBank/DDBJ databases">
        <title>Large-scale comparative analyses of tick genomes elucidate their genetic diversity and vector capacities.</title>
        <authorList>
            <person name="Jia N."/>
            <person name="Wang J."/>
            <person name="Shi W."/>
            <person name="Du L."/>
            <person name="Sun Y."/>
            <person name="Zhan W."/>
            <person name="Jiang J."/>
            <person name="Wang Q."/>
            <person name="Zhang B."/>
            <person name="Ji P."/>
            <person name="Sakyi L.B."/>
            <person name="Cui X."/>
            <person name="Yuan T."/>
            <person name="Jiang B."/>
            <person name="Yang W."/>
            <person name="Lam T.T.-Y."/>
            <person name="Chang Q."/>
            <person name="Ding S."/>
            <person name="Wang X."/>
            <person name="Zhu J."/>
            <person name="Ruan X."/>
            <person name="Zhao L."/>
            <person name="Wei J."/>
            <person name="Que T."/>
            <person name="Du C."/>
            <person name="Cheng J."/>
            <person name="Dai P."/>
            <person name="Han X."/>
            <person name="Huang E."/>
            <person name="Gao Y."/>
            <person name="Liu J."/>
            <person name="Shao H."/>
            <person name="Ye R."/>
            <person name="Li L."/>
            <person name="Wei W."/>
            <person name="Wang X."/>
            <person name="Wang C."/>
            <person name="Yang T."/>
            <person name="Huo Q."/>
            <person name="Li W."/>
            <person name="Guo W."/>
            <person name="Chen H."/>
            <person name="Zhou L."/>
            <person name="Ni X."/>
            <person name="Tian J."/>
            <person name="Zhou Y."/>
            <person name="Sheng Y."/>
            <person name="Liu T."/>
            <person name="Pan Y."/>
            <person name="Xia L."/>
            <person name="Li J."/>
            <person name="Zhao F."/>
            <person name="Cao W."/>
        </authorList>
    </citation>
    <scope>NUCLEOTIDE SEQUENCE</scope>
    <source>
        <strain evidence="1">Hyas-2018</strain>
    </source>
</reference>
<organism evidence="1 2">
    <name type="scientific">Hyalomma asiaticum</name>
    <name type="common">Tick</name>
    <dbReference type="NCBI Taxonomy" id="266040"/>
    <lineage>
        <taxon>Eukaryota</taxon>
        <taxon>Metazoa</taxon>
        <taxon>Ecdysozoa</taxon>
        <taxon>Arthropoda</taxon>
        <taxon>Chelicerata</taxon>
        <taxon>Arachnida</taxon>
        <taxon>Acari</taxon>
        <taxon>Parasitiformes</taxon>
        <taxon>Ixodida</taxon>
        <taxon>Ixodoidea</taxon>
        <taxon>Ixodidae</taxon>
        <taxon>Hyalomminae</taxon>
        <taxon>Hyalomma</taxon>
    </lineage>
</organism>
<comment type="caution">
    <text evidence="1">The sequence shown here is derived from an EMBL/GenBank/DDBJ whole genome shotgun (WGS) entry which is preliminary data.</text>
</comment>
<proteinExistence type="predicted"/>
<keyword evidence="2" id="KW-1185">Reference proteome</keyword>
<evidence type="ECO:0000313" key="1">
    <source>
        <dbReference type="EMBL" id="KAH6942367.1"/>
    </source>
</evidence>
<protein>
    <submittedName>
        <fullName evidence="1">Uncharacterized protein</fullName>
    </submittedName>
</protein>
<name>A0ACB7TAD4_HYAAI</name>
<gene>
    <name evidence="1" type="ORF">HPB50_004219</name>
</gene>
<dbReference type="EMBL" id="CM023490">
    <property type="protein sequence ID" value="KAH6942367.1"/>
    <property type="molecule type" value="Genomic_DNA"/>
</dbReference>
<dbReference type="Proteomes" id="UP000821845">
    <property type="component" value="Chromosome 10"/>
</dbReference>
<accession>A0ACB7TAD4</accession>
<evidence type="ECO:0000313" key="2">
    <source>
        <dbReference type="Proteomes" id="UP000821845"/>
    </source>
</evidence>